<dbReference type="PANTHER" id="PTHR43591:SF24">
    <property type="entry name" value="2-METHOXY-6-POLYPRENYL-1,4-BENZOQUINOL METHYLASE, MITOCHONDRIAL"/>
    <property type="match status" value="1"/>
</dbReference>
<dbReference type="GO" id="GO:0032259">
    <property type="term" value="P:methylation"/>
    <property type="evidence" value="ECO:0007669"/>
    <property type="project" value="UniProtKB-KW"/>
</dbReference>
<dbReference type="Proteomes" id="UP001499854">
    <property type="component" value="Unassembled WGS sequence"/>
</dbReference>
<proteinExistence type="predicted"/>
<dbReference type="Gene3D" id="3.40.50.150">
    <property type="entry name" value="Vaccinia Virus protein VP39"/>
    <property type="match status" value="1"/>
</dbReference>
<accession>A0ABN2RD43</accession>
<dbReference type="EMBL" id="BAAAQM010000012">
    <property type="protein sequence ID" value="GAA1967272.1"/>
    <property type="molecule type" value="Genomic_DNA"/>
</dbReference>
<dbReference type="GO" id="GO:0008168">
    <property type="term" value="F:methyltransferase activity"/>
    <property type="evidence" value="ECO:0007669"/>
    <property type="project" value="UniProtKB-KW"/>
</dbReference>
<feature type="domain" description="Methyltransferase type 11" evidence="1">
    <location>
        <begin position="52"/>
        <end position="141"/>
    </location>
</feature>
<dbReference type="InterPro" id="IPR013216">
    <property type="entry name" value="Methyltransf_11"/>
</dbReference>
<keyword evidence="2" id="KW-0489">Methyltransferase</keyword>
<dbReference type="Pfam" id="PF08241">
    <property type="entry name" value="Methyltransf_11"/>
    <property type="match status" value="1"/>
</dbReference>
<dbReference type="PANTHER" id="PTHR43591">
    <property type="entry name" value="METHYLTRANSFERASE"/>
    <property type="match status" value="1"/>
</dbReference>
<name>A0ABN2RD43_9ACTN</name>
<evidence type="ECO:0000313" key="2">
    <source>
        <dbReference type="EMBL" id="GAA1967272.1"/>
    </source>
</evidence>
<dbReference type="CDD" id="cd02440">
    <property type="entry name" value="AdoMet_MTases"/>
    <property type="match status" value="1"/>
</dbReference>
<keyword evidence="3" id="KW-1185">Reference proteome</keyword>
<sequence length="267" mass="28097">MIGMQSAVEREYRTLSPLNVRIQTHRLYSEFAHDVEADVIAAAAVSPADALLDVGPGTGSFLGRLAGRDAPLTALDHSAEAASACAAVPGVRAVRGDAQRLPFADGSFDVVTARHMLYHLDDPGSAVAEARRVLRPGGRFAAAVNRESPYPAMTALLREVLVRNGVAPAPSPGDRVHGGNLPSMVALSFDSDSIRILRRDNTLVFPSPEPVSAYLASTLTLQGVPDDGALRAAIVADLEASARAAFRTLPGGVWREPKGYVIVTASL</sequence>
<comment type="caution">
    <text evidence="2">The sequence shown here is derived from an EMBL/GenBank/DDBJ whole genome shotgun (WGS) entry which is preliminary data.</text>
</comment>
<protein>
    <submittedName>
        <fullName evidence="2">Class I SAM-dependent methyltransferase</fullName>
    </submittedName>
</protein>
<gene>
    <name evidence="2" type="ORF">GCM10009838_26820</name>
</gene>
<organism evidence="2 3">
    <name type="scientific">Catenulispora subtropica</name>
    <dbReference type="NCBI Taxonomy" id="450798"/>
    <lineage>
        <taxon>Bacteria</taxon>
        <taxon>Bacillati</taxon>
        <taxon>Actinomycetota</taxon>
        <taxon>Actinomycetes</taxon>
        <taxon>Catenulisporales</taxon>
        <taxon>Catenulisporaceae</taxon>
        <taxon>Catenulispora</taxon>
    </lineage>
</organism>
<keyword evidence="2" id="KW-0808">Transferase</keyword>
<evidence type="ECO:0000313" key="3">
    <source>
        <dbReference type="Proteomes" id="UP001499854"/>
    </source>
</evidence>
<dbReference type="SUPFAM" id="SSF53335">
    <property type="entry name" value="S-adenosyl-L-methionine-dependent methyltransferases"/>
    <property type="match status" value="1"/>
</dbReference>
<reference evidence="2 3" key="1">
    <citation type="journal article" date="2019" name="Int. J. Syst. Evol. Microbiol.">
        <title>The Global Catalogue of Microorganisms (GCM) 10K type strain sequencing project: providing services to taxonomists for standard genome sequencing and annotation.</title>
        <authorList>
            <consortium name="The Broad Institute Genomics Platform"/>
            <consortium name="The Broad Institute Genome Sequencing Center for Infectious Disease"/>
            <person name="Wu L."/>
            <person name="Ma J."/>
        </authorList>
    </citation>
    <scope>NUCLEOTIDE SEQUENCE [LARGE SCALE GENOMIC DNA]</scope>
    <source>
        <strain evidence="2 3">JCM 16013</strain>
    </source>
</reference>
<evidence type="ECO:0000259" key="1">
    <source>
        <dbReference type="Pfam" id="PF08241"/>
    </source>
</evidence>
<dbReference type="InterPro" id="IPR029063">
    <property type="entry name" value="SAM-dependent_MTases_sf"/>
</dbReference>